<dbReference type="AlphaFoldDB" id="A0A9W6LPH5"/>
<keyword evidence="3" id="KW-1185">Reference proteome</keyword>
<dbReference type="EMBL" id="BSDY01000031">
    <property type="protein sequence ID" value="GLI58009.1"/>
    <property type="molecule type" value="Genomic_DNA"/>
</dbReference>
<dbReference type="RefSeq" id="WP_281837684.1">
    <property type="nucleotide sequence ID" value="NZ_BSDY01000031.1"/>
</dbReference>
<feature type="domain" description="Zinc-ribbon 15" evidence="1">
    <location>
        <begin position="22"/>
        <end position="114"/>
    </location>
</feature>
<dbReference type="InterPro" id="IPR053281">
    <property type="entry name" value="Double_zinc_ribbon"/>
</dbReference>
<proteinExistence type="predicted"/>
<dbReference type="PANTHER" id="PTHR36718:SF1">
    <property type="entry name" value="DOUBLE ZINC RIBBON PROTEIN MJ0416"/>
    <property type="match status" value="1"/>
</dbReference>
<dbReference type="PANTHER" id="PTHR36718">
    <property type="entry name" value="OS05G0435400 PROTEIN"/>
    <property type="match status" value="1"/>
</dbReference>
<dbReference type="InterPro" id="IPR031493">
    <property type="entry name" value="Zinc_ribbon_15"/>
</dbReference>
<reference evidence="2" key="1">
    <citation type="submission" date="2022-12" db="EMBL/GenBank/DDBJ databases">
        <title>Reference genome sequencing for broad-spectrum identification of bacterial and archaeal isolates by mass spectrometry.</title>
        <authorList>
            <person name="Sekiguchi Y."/>
            <person name="Tourlousse D.M."/>
        </authorList>
    </citation>
    <scope>NUCLEOTIDE SEQUENCE</scope>
    <source>
        <strain evidence="2">10succ1</strain>
    </source>
</reference>
<dbReference type="Proteomes" id="UP001144471">
    <property type="component" value="Unassembled WGS sequence"/>
</dbReference>
<evidence type="ECO:0000259" key="1">
    <source>
        <dbReference type="Pfam" id="PF17032"/>
    </source>
</evidence>
<accession>A0A9W6LPH5</accession>
<protein>
    <recommendedName>
        <fullName evidence="1">Zinc-ribbon 15 domain-containing protein</fullName>
    </recommendedName>
</protein>
<sequence length="117" mass="14132">MFFIGVFGVNNRSKVKKEVDFKCTGCMNTRGEVIENYSSFEIFFIPVYKFKRKYFLRCKKCESLYWLKDENIDEILKSERVSYDDIKEVIYQREVCPKCGREIREKYEYCPNCGHKL</sequence>
<gene>
    <name evidence="2" type="ORF">PM10SUCC1_35230</name>
</gene>
<name>A0A9W6LPH5_9FUSO</name>
<organism evidence="2 3">
    <name type="scientific">Propionigenium maris DSM 9537</name>
    <dbReference type="NCBI Taxonomy" id="1123000"/>
    <lineage>
        <taxon>Bacteria</taxon>
        <taxon>Fusobacteriati</taxon>
        <taxon>Fusobacteriota</taxon>
        <taxon>Fusobacteriia</taxon>
        <taxon>Fusobacteriales</taxon>
        <taxon>Fusobacteriaceae</taxon>
        <taxon>Propionigenium</taxon>
    </lineage>
</organism>
<evidence type="ECO:0000313" key="3">
    <source>
        <dbReference type="Proteomes" id="UP001144471"/>
    </source>
</evidence>
<dbReference type="Pfam" id="PF17032">
    <property type="entry name" value="Zn_ribbon_15"/>
    <property type="match status" value="1"/>
</dbReference>
<evidence type="ECO:0000313" key="2">
    <source>
        <dbReference type="EMBL" id="GLI58009.1"/>
    </source>
</evidence>
<comment type="caution">
    <text evidence="2">The sequence shown here is derived from an EMBL/GenBank/DDBJ whole genome shotgun (WGS) entry which is preliminary data.</text>
</comment>